<gene>
    <name evidence="1" type="ORF">E4U43_005108</name>
</gene>
<sequence>MLPVELLGVALLVDDLVLEETACAVTLLRLADTVFVLPELVVPALVDCKLDLTSELTCPRTLPEELPIRPVLLVCEAAAVNTPPLELLSRAVLVGDPKLDEADCPRMLPLALLTAAPLVCELLGGAELGCPKTSPVPVLLPLSVGDRSTGELEERAAVKELERLLAMSLLDPSPLLVCEAREPSEVGCPRAPPPSVLLDPDLADPVLEDDGLLPVCEVGEALLDVGLGLVGADVLDC</sequence>
<dbReference type="Proteomes" id="UP000748025">
    <property type="component" value="Unassembled WGS sequence"/>
</dbReference>
<comment type="caution">
    <text evidence="1">The sequence shown here is derived from an EMBL/GenBank/DDBJ whole genome shotgun (WGS) entry which is preliminary data.</text>
</comment>
<dbReference type="EMBL" id="SRPW01000333">
    <property type="protein sequence ID" value="KAG6015551.1"/>
    <property type="molecule type" value="Genomic_DNA"/>
</dbReference>
<dbReference type="AlphaFoldDB" id="A0A9P7SZ31"/>
<accession>A0A9P7SZ31</accession>
<evidence type="ECO:0000313" key="1">
    <source>
        <dbReference type="EMBL" id="KAG6015551.1"/>
    </source>
</evidence>
<keyword evidence="2" id="KW-1185">Reference proteome</keyword>
<organism evidence="1 2">
    <name type="scientific">Claviceps pusilla</name>
    <dbReference type="NCBI Taxonomy" id="123648"/>
    <lineage>
        <taxon>Eukaryota</taxon>
        <taxon>Fungi</taxon>
        <taxon>Dikarya</taxon>
        <taxon>Ascomycota</taxon>
        <taxon>Pezizomycotina</taxon>
        <taxon>Sordariomycetes</taxon>
        <taxon>Hypocreomycetidae</taxon>
        <taxon>Hypocreales</taxon>
        <taxon>Clavicipitaceae</taxon>
        <taxon>Claviceps</taxon>
    </lineage>
</organism>
<reference evidence="1" key="1">
    <citation type="journal article" date="2020" name="bioRxiv">
        <title>Whole genome comparisons of ergot fungi reveals the divergence and evolution of species within the genus Claviceps are the result of varying mechanisms driving genome evolution and host range expansion.</title>
        <authorList>
            <person name="Wyka S.A."/>
            <person name="Mondo S.J."/>
            <person name="Liu M."/>
            <person name="Dettman J."/>
            <person name="Nalam V."/>
            <person name="Broders K.D."/>
        </authorList>
    </citation>
    <scope>NUCLEOTIDE SEQUENCE</scope>
    <source>
        <strain evidence="1">CCC 602</strain>
    </source>
</reference>
<evidence type="ECO:0000313" key="2">
    <source>
        <dbReference type="Proteomes" id="UP000748025"/>
    </source>
</evidence>
<protein>
    <submittedName>
        <fullName evidence="1">Uncharacterized protein</fullName>
    </submittedName>
</protein>
<name>A0A9P7SZ31_9HYPO</name>
<proteinExistence type="predicted"/>